<feature type="non-terminal residue" evidence="1">
    <location>
        <position position="218"/>
    </location>
</feature>
<sequence length="218" mass="23781">VAGSLLDHDGALDPTDFVLHPTEGPPMMKGHPKVHQISVRSLQPSGSSEGTGTPSDPDPTPRNPSISQPPRTFTPSFNLTLSPVYPFLFPSLVSPHTLPLVPVPSSSNQPAPLPQPTKIVIISIGINNKDDDPERTTTKQLNSMKKYAAKTFPRAPIYIPLINHSPHLTPVQTRNILTLNNFVNKNHNTLPTISPETFRTGQDNIHWTPPTAQLILDS</sequence>
<proteinExistence type="predicted"/>
<evidence type="ECO:0000313" key="1">
    <source>
        <dbReference type="EMBL" id="KAI4801944.1"/>
    </source>
</evidence>
<evidence type="ECO:0000313" key="2">
    <source>
        <dbReference type="Proteomes" id="UP001057452"/>
    </source>
</evidence>
<dbReference type="Proteomes" id="UP001057452">
    <property type="component" value="Chromosome 24"/>
</dbReference>
<feature type="non-terminal residue" evidence="1">
    <location>
        <position position="1"/>
    </location>
</feature>
<protein>
    <submittedName>
        <fullName evidence="1">Uncharacterized protein</fullName>
    </submittedName>
</protein>
<comment type="caution">
    <text evidence="1">The sequence shown here is derived from an EMBL/GenBank/DDBJ whole genome shotgun (WGS) entry which is preliminary data.</text>
</comment>
<reference evidence="1" key="1">
    <citation type="submission" date="2022-05" db="EMBL/GenBank/DDBJ databases">
        <title>Chromosome-level genome of Chaenocephalus aceratus.</title>
        <authorList>
            <person name="Park H."/>
        </authorList>
    </citation>
    <scope>NUCLEOTIDE SEQUENCE</scope>
    <source>
        <strain evidence="1">KU_202001</strain>
    </source>
</reference>
<dbReference type="EMBL" id="CM043808">
    <property type="protein sequence ID" value="KAI4801944.1"/>
    <property type="molecule type" value="Genomic_DNA"/>
</dbReference>
<name>A0ACB9VQ53_CHAAC</name>
<gene>
    <name evidence="1" type="ORF">KUCAC02_019810</name>
</gene>
<organism evidence="1 2">
    <name type="scientific">Chaenocephalus aceratus</name>
    <name type="common">Blackfin icefish</name>
    <name type="synonym">Chaenichthys aceratus</name>
    <dbReference type="NCBI Taxonomy" id="36190"/>
    <lineage>
        <taxon>Eukaryota</taxon>
        <taxon>Metazoa</taxon>
        <taxon>Chordata</taxon>
        <taxon>Craniata</taxon>
        <taxon>Vertebrata</taxon>
        <taxon>Euteleostomi</taxon>
        <taxon>Actinopterygii</taxon>
        <taxon>Neopterygii</taxon>
        <taxon>Teleostei</taxon>
        <taxon>Neoteleostei</taxon>
        <taxon>Acanthomorphata</taxon>
        <taxon>Eupercaria</taxon>
        <taxon>Perciformes</taxon>
        <taxon>Notothenioidei</taxon>
        <taxon>Channichthyidae</taxon>
        <taxon>Chaenocephalus</taxon>
    </lineage>
</organism>
<keyword evidence="2" id="KW-1185">Reference proteome</keyword>
<accession>A0ACB9VQ53</accession>